<accession>B3PHI7</accession>
<evidence type="ECO:0000313" key="3">
    <source>
        <dbReference type="Proteomes" id="UP000001036"/>
    </source>
</evidence>
<gene>
    <name evidence="2" type="ordered locus">CJA_1987</name>
</gene>
<protein>
    <recommendedName>
        <fullName evidence="4">Ribosomal protein L7/L12 C-terminal domain-containing protein</fullName>
    </recommendedName>
</protein>
<evidence type="ECO:0000256" key="1">
    <source>
        <dbReference type="SAM" id="Phobius"/>
    </source>
</evidence>
<proteinExistence type="predicted"/>
<keyword evidence="3" id="KW-1185">Reference proteome</keyword>
<sequence length="99" mass="10650">MLQSQVIPGFVICGESSKGVVMKLSPDVKALIHANQKIHAVKLLHEQQGISLKDAREQVDAYAASIVDSHPKAGPVSLGPMLLFLALAGLAFYWLLNKS</sequence>
<keyword evidence="1" id="KW-1133">Transmembrane helix</keyword>
<dbReference type="HOGENOM" id="CLU_2315171_0_0_6"/>
<name>B3PHI7_CELJU</name>
<dbReference type="KEGG" id="cja:CJA_1987"/>
<dbReference type="InterPro" id="IPR014719">
    <property type="entry name" value="Ribosomal_bL12_C/ClpS-like"/>
</dbReference>
<evidence type="ECO:0000313" key="2">
    <source>
        <dbReference type="EMBL" id="ACE82805.1"/>
    </source>
</evidence>
<keyword evidence="1" id="KW-0812">Transmembrane</keyword>
<feature type="transmembrane region" description="Helical" evidence="1">
    <location>
        <begin position="78"/>
        <end position="96"/>
    </location>
</feature>
<dbReference type="Proteomes" id="UP000001036">
    <property type="component" value="Chromosome"/>
</dbReference>
<keyword evidence="1" id="KW-0472">Membrane</keyword>
<organism evidence="2 3">
    <name type="scientific">Cellvibrio japonicus (strain Ueda107)</name>
    <name type="common">Pseudomonas fluorescens subsp. cellulosa</name>
    <dbReference type="NCBI Taxonomy" id="498211"/>
    <lineage>
        <taxon>Bacteria</taxon>
        <taxon>Pseudomonadati</taxon>
        <taxon>Pseudomonadota</taxon>
        <taxon>Gammaproteobacteria</taxon>
        <taxon>Cellvibrionales</taxon>
        <taxon>Cellvibrionaceae</taxon>
        <taxon>Cellvibrio</taxon>
    </lineage>
</organism>
<dbReference type="Gene3D" id="3.30.1390.10">
    <property type="match status" value="1"/>
</dbReference>
<dbReference type="STRING" id="498211.CJA_1987"/>
<dbReference type="EMBL" id="CP000934">
    <property type="protein sequence ID" value="ACE82805.1"/>
    <property type="molecule type" value="Genomic_DNA"/>
</dbReference>
<dbReference type="AlphaFoldDB" id="B3PHI7"/>
<reference evidence="2 3" key="1">
    <citation type="journal article" date="2008" name="J. Bacteriol.">
        <title>Insights into plant cell wall degradation from the genome sequence of the soil bacterium Cellvibrio japonicus.</title>
        <authorList>
            <person name="Deboy R.T."/>
            <person name="Mongodin E.F."/>
            <person name="Fouts D.E."/>
            <person name="Tailford L.E."/>
            <person name="Khouri H."/>
            <person name="Emerson J.B."/>
            <person name="Mohamoud Y."/>
            <person name="Watkins K."/>
            <person name="Henrissat B."/>
            <person name="Gilbert H.J."/>
            <person name="Nelson K.E."/>
        </authorList>
    </citation>
    <scope>NUCLEOTIDE SEQUENCE [LARGE SCALE GENOMIC DNA]</scope>
    <source>
        <strain evidence="2 3">Ueda107</strain>
    </source>
</reference>
<evidence type="ECO:0008006" key="4">
    <source>
        <dbReference type="Google" id="ProtNLM"/>
    </source>
</evidence>